<keyword evidence="3" id="KW-1185">Reference proteome</keyword>
<reference evidence="3" key="1">
    <citation type="journal article" date="2019" name="Int. J. Syst. Evol. Microbiol.">
        <title>The Global Catalogue of Microorganisms (GCM) 10K type strain sequencing project: providing services to taxonomists for standard genome sequencing and annotation.</title>
        <authorList>
            <consortium name="The Broad Institute Genomics Platform"/>
            <consortium name="The Broad Institute Genome Sequencing Center for Infectious Disease"/>
            <person name="Wu L."/>
            <person name="Ma J."/>
        </authorList>
    </citation>
    <scope>NUCLEOTIDE SEQUENCE [LARGE SCALE GENOMIC DNA]</scope>
    <source>
        <strain evidence="3">KCTC 42899</strain>
    </source>
</reference>
<feature type="transmembrane region" description="Helical" evidence="1">
    <location>
        <begin position="15"/>
        <end position="33"/>
    </location>
</feature>
<dbReference type="Proteomes" id="UP001595721">
    <property type="component" value="Unassembled WGS sequence"/>
</dbReference>
<keyword evidence="1" id="KW-0812">Transmembrane</keyword>
<organism evidence="2 3">
    <name type="scientific">Paracoccus mangrovi</name>
    <dbReference type="NCBI Taxonomy" id="1715645"/>
    <lineage>
        <taxon>Bacteria</taxon>
        <taxon>Pseudomonadati</taxon>
        <taxon>Pseudomonadota</taxon>
        <taxon>Alphaproteobacteria</taxon>
        <taxon>Rhodobacterales</taxon>
        <taxon>Paracoccaceae</taxon>
        <taxon>Paracoccus</taxon>
    </lineage>
</organism>
<dbReference type="EMBL" id="JBHRXJ010000009">
    <property type="protein sequence ID" value="MFC3529056.1"/>
    <property type="molecule type" value="Genomic_DNA"/>
</dbReference>
<accession>A0ABV7R6Y2</accession>
<protein>
    <submittedName>
        <fullName evidence="2">Uncharacterized protein</fullName>
    </submittedName>
</protein>
<dbReference type="RefSeq" id="WP_374423257.1">
    <property type="nucleotide sequence ID" value="NZ_JBHRXJ010000009.1"/>
</dbReference>
<evidence type="ECO:0000256" key="1">
    <source>
        <dbReference type="SAM" id="Phobius"/>
    </source>
</evidence>
<keyword evidence="1" id="KW-1133">Transmembrane helix</keyword>
<name>A0ABV7R6Y2_9RHOB</name>
<gene>
    <name evidence="2" type="ORF">ACFOMH_12810</name>
</gene>
<evidence type="ECO:0000313" key="3">
    <source>
        <dbReference type="Proteomes" id="UP001595721"/>
    </source>
</evidence>
<comment type="caution">
    <text evidence="2">The sequence shown here is derived from an EMBL/GenBank/DDBJ whole genome shotgun (WGS) entry which is preliminary data.</text>
</comment>
<sequence>MPAIALPAIPPLVEGILWVGGLVIGAILLAAIADRISDYISDHLGDAIAKARECRNCQCPECVPPKGTVGIRIDWVPPSVPHWPCPGSHVHFYIQSQNPTNCQCFWSPQKRNVLCLDPKDTPADFDPRKLGPNIHVLP</sequence>
<evidence type="ECO:0000313" key="2">
    <source>
        <dbReference type="EMBL" id="MFC3529056.1"/>
    </source>
</evidence>
<keyword evidence="1" id="KW-0472">Membrane</keyword>
<proteinExistence type="predicted"/>